<reference evidence="3" key="1">
    <citation type="journal article" date="2019" name="Int. J. Syst. Evol. Microbiol.">
        <title>The Global Catalogue of Microorganisms (GCM) 10K type strain sequencing project: providing services to taxonomists for standard genome sequencing and annotation.</title>
        <authorList>
            <consortium name="The Broad Institute Genomics Platform"/>
            <consortium name="The Broad Institute Genome Sequencing Center for Infectious Disease"/>
            <person name="Wu L."/>
            <person name="Ma J."/>
        </authorList>
    </citation>
    <scope>NUCLEOTIDE SEQUENCE [LARGE SCALE GENOMIC DNA]</scope>
    <source>
        <strain evidence="3">CCUG 54939</strain>
    </source>
</reference>
<dbReference type="PANTHER" id="PTHR46211:SF1">
    <property type="entry name" value="GLYCEROPHOSPHODIESTER PHOSPHODIESTERASE, CYTOPLASMIC"/>
    <property type="match status" value="1"/>
</dbReference>
<dbReference type="PANTHER" id="PTHR46211">
    <property type="entry name" value="GLYCEROPHOSPHORYL DIESTER PHOSPHODIESTERASE"/>
    <property type="match status" value="1"/>
</dbReference>
<dbReference type="InterPro" id="IPR017946">
    <property type="entry name" value="PLC-like_Pdiesterase_TIM-brl"/>
</dbReference>
<protein>
    <submittedName>
        <fullName evidence="2">Glycerophosphoryl diester phosphodiesterase</fullName>
    </submittedName>
</protein>
<dbReference type="InterPro" id="IPR030395">
    <property type="entry name" value="GP_PDE_dom"/>
</dbReference>
<evidence type="ECO:0000259" key="1">
    <source>
        <dbReference type="PROSITE" id="PS51704"/>
    </source>
</evidence>
<dbReference type="Proteomes" id="UP001595692">
    <property type="component" value="Unassembled WGS sequence"/>
</dbReference>
<dbReference type="EMBL" id="JBHSAF010000014">
    <property type="protein sequence ID" value="MFC3913841.1"/>
    <property type="molecule type" value="Genomic_DNA"/>
</dbReference>
<sequence length="248" mass="27825">MLLTPQGEIRLIGHRGAAALAPENTLASFRMAASLGIRWVEMDVSLLADGACVIFHDDELQRCTNGQGQLAQSSLEQVRRLDAGSWFAPQFADERIPTLVEALREIQRLGLGLNLEIKHEGEDVEALVTPVLATLQQEWRDADSLLLSSFNHQALRLCHQRAHHYRRGQLYEAIPENWRDHLRAIEAYSLHCDWQSLTPQLAAAIKDEGYQLLCYTVNDPLSVASHWAWGMDAVFTDDPRVFSGKTCG</sequence>
<dbReference type="CDD" id="cd08562">
    <property type="entry name" value="GDPD_EcUgpQ_like"/>
    <property type="match status" value="1"/>
</dbReference>
<dbReference type="Pfam" id="PF03009">
    <property type="entry name" value="GDPD"/>
    <property type="match status" value="1"/>
</dbReference>
<dbReference type="RefSeq" id="WP_377152255.1">
    <property type="nucleotide sequence ID" value="NZ_JBHSAF010000014.1"/>
</dbReference>
<comment type="caution">
    <text evidence="2">The sequence shown here is derived from an EMBL/GenBank/DDBJ whole genome shotgun (WGS) entry which is preliminary data.</text>
</comment>
<dbReference type="PROSITE" id="PS51704">
    <property type="entry name" value="GP_PDE"/>
    <property type="match status" value="1"/>
</dbReference>
<keyword evidence="3" id="KW-1185">Reference proteome</keyword>
<feature type="domain" description="GP-PDE" evidence="1">
    <location>
        <begin position="9"/>
        <end position="246"/>
    </location>
</feature>
<name>A0ABV8CP17_9GAMM</name>
<evidence type="ECO:0000313" key="2">
    <source>
        <dbReference type="EMBL" id="MFC3913841.1"/>
    </source>
</evidence>
<dbReference type="SUPFAM" id="SSF51695">
    <property type="entry name" value="PLC-like phosphodiesterases"/>
    <property type="match status" value="1"/>
</dbReference>
<accession>A0ABV8CP17</accession>
<proteinExistence type="predicted"/>
<dbReference type="Gene3D" id="3.20.20.190">
    <property type="entry name" value="Phosphatidylinositol (PI) phosphodiesterase"/>
    <property type="match status" value="1"/>
</dbReference>
<gene>
    <name evidence="2" type="ORF">ACFOSS_10230</name>
</gene>
<organism evidence="2 3">
    <name type="scientific">Pseudaeromonas sharmana</name>
    <dbReference type="NCBI Taxonomy" id="328412"/>
    <lineage>
        <taxon>Bacteria</taxon>
        <taxon>Pseudomonadati</taxon>
        <taxon>Pseudomonadota</taxon>
        <taxon>Gammaproteobacteria</taxon>
        <taxon>Aeromonadales</taxon>
        <taxon>Aeromonadaceae</taxon>
        <taxon>Pseudaeromonas</taxon>
    </lineage>
</organism>
<evidence type="ECO:0000313" key="3">
    <source>
        <dbReference type="Proteomes" id="UP001595692"/>
    </source>
</evidence>